<dbReference type="GO" id="GO:0015421">
    <property type="term" value="F:ABC-type oligopeptide transporter activity"/>
    <property type="evidence" value="ECO:0007669"/>
    <property type="project" value="TreeGrafter"/>
</dbReference>
<sequence length="613" mass="68302">MNSLKKILKQFAYPYKKEFILGILFNVLYSLFSIVSVFSIMPILEMLLGGNNQILIEETKKEMQVSNGMMAELKYKFYVFLDHSLEGTNPKTVLAYLCITVIILFLLRNIFRYLAQYFIVLLRSGISKDLRVGMYDKILTLPVAYFTNRKKGDIMIRLSGDVGEVEGNILTSILELWRTPFSILFTLIALIAISPSLTLIAFIVLPFMAWIISSIGKSLKKDAKKGLAESGNVLSVIDETLNGAKIIKIFNAEETMKSRFMNSVLNLRRLSINMMKKYELASPSSEFLGSVAMIFITWYGGVLILDGEGLNLPSFLVYIALFFQLLEPAKTLSTSITNLHKGTASTDRLVETLETSIQIYEPENAINLSEIKEGIQLKNINFQYVDGHPILQDINLFLAKGKTIAVVGQSGSGKTTLANLIARFYDVDSGAIYVDGHDLRDLNLKVYRKLLGMVTQESILFNDTIANNIKLSNPNATMDEVIEAAKVANALEFIEQMPDGFDTTIGEGGGKLSGGQKQRIAIARAILKNPPIMILDEATSALDTQSERLVQDALDNLMSNRTSLVIAHRLSTIVKADMIIVMDKGKIMEQGSHGELLEKNGIYKKLIDMQNFS</sequence>
<dbReference type="Gene3D" id="1.20.1560.10">
    <property type="entry name" value="ABC transporter type 1, transmembrane domain"/>
    <property type="match status" value="1"/>
</dbReference>
<accession>A0A0X3AR48</accession>
<dbReference type="STRING" id="1586267.GCA_001418685_01586"/>
<dbReference type="SMART" id="SM00382">
    <property type="entry name" value="AAA"/>
    <property type="match status" value="1"/>
</dbReference>
<dbReference type="PROSITE" id="PS50929">
    <property type="entry name" value="ABC_TM1F"/>
    <property type="match status" value="1"/>
</dbReference>
<evidence type="ECO:0000256" key="2">
    <source>
        <dbReference type="ARBA" id="ARBA00022448"/>
    </source>
</evidence>
<evidence type="ECO:0000259" key="9">
    <source>
        <dbReference type="PROSITE" id="PS50893"/>
    </source>
</evidence>
<name>A0A0X3AR48_9FLAO</name>
<dbReference type="OrthoDB" id="9780296at2"/>
<dbReference type="PANTHER" id="PTHR43394:SF1">
    <property type="entry name" value="ATP-BINDING CASSETTE SUB-FAMILY B MEMBER 10, MITOCHONDRIAL"/>
    <property type="match status" value="1"/>
</dbReference>
<dbReference type="RefSeq" id="WP_055425912.1">
    <property type="nucleotide sequence ID" value="NZ_FCOR01000010.1"/>
</dbReference>
<keyword evidence="12" id="KW-1185">Reference proteome</keyword>
<dbReference type="Pfam" id="PF00664">
    <property type="entry name" value="ABC_membrane"/>
    <property type="match status" value="1"/>
</dbReference>
<feature type="domain" description="ABC transmembrane type-1" evidence="10">
    <location>
        <begin position="20"/>
        <end position="341"/>
    </location>
</feature>
<dbReference type="SUPFAM" id="SSF90123">
    <property type="entry name" value="ABC transporter transmembrane region"/>
    <property type="match status" value="1"/>
</dbReference>
<feature type="transmembrane region" description="Helical" evidence="8">
    <location>
        <begin position="183"/>
        <end position="212"/>
    </location>
</feature>
<dbReference type="PROSITE" id="PS50893">
    <property type="entry name" value="ABC_TRANSPORTER_2"/>
    <property type="match status" value="1"/>
</dbReference>
<dbReference type="AlphaFoldDB" id="A0A0X3AR48"/>
<evidence type="ECO:0000256" key="4">
    <source>
        <dbReference type="ARBA" id="ARBA00022741"/>
    </source>
</evidence>
<evidence type="ECO:0000256" key="8">
    <source>
        <dbReference type="SAM" id="Phobius"/>
    </source>
</evidence>
<evidence type="ECO:0000256" key="5">
    <source>
        <dbReference type="ARBA" id="ARBA00022840"/>
    </source>
</evidence>
<keyword evidence="3 8" id="KW-0812">Transmembrane</keyword>
<dbReference type="GO" id="GO:0016887">
    <property type="term" value="F:ATP hydrolysis activity"/>
    <property type="evidence" value="ECO:0007669"/>
    <property type="project" value="InterPro"/>
</dbReference>
<organism evidence="11 12">
    <name type="scientific">Apibacter mensalis</name>
    <dbReference type="NCBI Taxonomy" id="1586267"/>
    <lineage>
        <taxon>Bacteria</taxon>
        <taxon>Pseudomonadati</taxon>
        <taxon>Bacteroidota</taxon>
        <taxon>Flavobacteriia</taxon>
        <taxon>Flavobacteriales</taxon>
        <taxon>Weeksellaceae</taxon>
        <taxon>Apibacter</taxon>
    </lineage>
</organism>
<dbReference type="Proteomes" id="UP000182761">
    <property type="component" value="Unassembled WGS sequence"/>
</dbReference>
<dbReference type="GO" id="GO:0005886">
    <property type="term" value="C:plasma membrane"/>
    <property type="evidence" value="ECO:0007669"/>
    <property type="project" value="UniProtKB-SubCell"/>
</dbReference>
<dbReference type="PANTHER" id="PTHR43394">
    <property type="entry name" value="ATP-DEPENDENT PERMEASE MDL1, MITOCHONDRIAL"/>
    <property type="match status" value="1"/>
</dbReference>
<keyword evidence="5 11" id="KW-0067">ATP-binding</keyword>
<keyword evidence="7 8" id="KW-0472">Membrane</keyword>
<feature type="domain" description="ABC transporter" evidence="9">
    <location>
        <begin position="375"/>
        <end position="609"/>
    </location>
</feature>
<keyword evidence="4" id="KW-0547">Nucleotide-binding</keyword>
<reference evidence="11 12" key="1">
    <citation type="submission" date="2016-01" db="EMBL/GenBank/DDBJ databases">
        <authorList>
            <person name="McClelland M."/>
            <person name="Jain A."/>
            <person name="Saraogi P."/>
            <person name="Mendelson R."/>
            <person name="Westerman R."/>
            <person name="SanMiguel P."/>
            <person name="Csonka L."/>
        </authorList>
    </citation>
    <scope>NUCLEOTIDE SEQUENCE [LARGE SCALE GENOMIC DNA]</scope>
    <source>
        <strain evidence="11 12">R-53146</strain>
    </source>
</reference>
<dbReference type="InterPro" id="IPR039421">
    <property type="entry name" value="Type_1_exporter"/>
</dbReference>
<keyword evidence="2" id="KW-0813">Transport</keyword>
<dbReference type="CDD" id="cd18552">
    <property type="entry name" value="ABC_6TM_MsbA_like"/>
    <property type="match status" value="1"/>
</dbReference>
<evidence type="ECO:0000313" key="11">
    <source>
        <dbReference type="EMBL" id="CVK16723.1"/>
    </source>
</evidence>
<feature type="transmembrane region" description="Helical" evidence="8">
    <location>
        <begin position="93"/>
        <end position="111"/>
    </location>
</feature>
<keyword evidence="6 8" id="KW-1133">Transmembrane helix</keyword>
<dbReference type="InterPro" id="IPR017871">
    <property type="entry name" value="ABC_transporter-like_CS"/>
</dbReference>
<dbReference type="EMBL" id="FCOR01000010">
    <property type="protein sequence ID" value="CVK16723.1"/>
    <property type="molecule type" value="Genomic_DNA"/>
</dbReference>
<proteinExistence type="predicted"/>
<dbReference type="InterPro" id="IPR036640">
    <property type="entry name" value="ABC1_TM_sf"/>
</dbReference>
<evidence type="ECO:0000259" key="10">
    <source>
        <dbReference type="PROSITE" id="PS50929"/>
    </source>
</evidence>
<dbReference type="GO" id="GO:0005524">
    <property type="term" value="F:ATP binding"/>
    <property type="evidence" value="ECO:0007669"/>
    <property type="project" value="UniProtKB-KW"/>
</dbReference>
<dbReference type="InterPro" id="IPR003593">
    <property type="entry name" value="AAA+_ATPase"/>
</dbReference>
<dbReference type="Pfam" id="PF00005">
    <property type="entry name" value="ABC_tran"/>
    <property type="match status" value="1"/>
</dbReference>
<dbReference type="PROSITE" id="PS00211">
    <property type="entry name" value="ABC_TRANSPORTER_1"/>
    <property type="match status" value="1"/>
</dbReference>
<comment type="subcellular location">
    <subcellularLocation>
        <location evidence="1">Cell membrane</location>
        <topology evidence="1">Multi-pass membrane protein</topology>
    </subcellularLocation>
</comment>
<dbReference type="Gene3D" id="3.40.50.300">
    <property type="entry name" value="P-loop containing nucleotide triphosphate hydrolases"/>
    <property type="match status" value="1"/>
</dbReference>
<dbReference type="SUPFAM" id="SSF52540">
    <property type="entry name" value="P-loop containing nucleoside triphosphate hydrolases"/>
    <property type="match status" value="1"/>
</dbReference>
<dbReference type="InterPro" id="IPR027417">
    <property type="entry name" value="P-loop_NTPase"/>
</dbReference>
<evidence type="ECO:0000256" key="6">
    <source>
        <dbReference type="ARBA" id="ARBA00022989"/>
    </source>
</evidence>
<dbReference type="InterPro" id="IPR011527">
    <property type="entry name" value="ABC1_TM_dom"/>
</dbReference>
<gene>
    <name evidence="11" type="ORF">Ga0061079_1106</name>
</gene>
<feature type="transmembrane region" description="Helical" evidence="8">
    <location>
        <begin position="20"/>
        <end position="44"/>
    </location>
</feature>
<protein>
    <submittedName>
        <fullName evidence="11">ATP-binding cassette, subfamily B, MsbA</fullName>
    </submittedName>
</protein>
<evidence type="ECO:0000256" key="7">
    <source>
        <dbReference type="ARBA" id="ARBA00023136"/>
    </source>
</evidence>
<evidence type="ECO:0000256" key="3">
    <source>
        <dbReference type="ARBA" id="ARBA00022692"/>
    </source>
</evidence>
<dbReference type="FunFam" id="3.40.50.300:FF:000287">
    <property type="entry name" value="Multidrug ABC transporter ATP-binding protein"/>
    <property type="match status" value="1"/>
</dbReference>
<evidence type="ECO:0000313" key="12">
    <source>
        <dbReference type="Proteomes" id="UP000182761"/>
    </source>
</evidence>
<evidence type="ECO:0000256" key="1">
    <source>
        <dbReference type="ARBA" id="ARBA00004651"/>
    </source>
</evidence>
<dbReference type="InterPro" id="IPR003439">
    <property type="entry name" value="ABC_transporter-like_ATP-bd"/>
</dbReference>